<accession>A0ABT0YNC8</accession>
<evidence type="ECO:0000313" key="4">
    <source>
        <dbReference type="Proteomes" id="UP001165541"/>
    </source>
</evidence>
<evidence type="ECO:0000256" key="1">
    <source>
        <dbReference type="SAM" id="MobiDB-lite"/>
    </source>
</evidence>
<dbReference type="InterPro" id="IPR038765">
    <property type="entry name" value="Papain-like_cys_pep_sf"/>
</dbReference>
<name>A0ABT0YNC8_9BURK</name>
<dbReference type="InterPro" id="IPR000668">
    <property type="entry name" value="Peptidase_C1A_C"/>
</dbReference>
<feature type="region of interest" description="Disordered" evidence="1">
    <location>
        <begin position="1"/>
        <end position="32"/>
    </location>
</feature>
<proteinExistence type="predicted"/>
<dbReference type="EMBL" id="JAMKFE010000006">
    <property type="protein sequence ID" value="MCM5680220.1"/>
    <property type="molecule type" value="Genomic_DNA"/>
</dbReference>
<protein>
    <submittedName>
        <fullName evidence="3">C1 family peptidase</fullName>
    </submittedName>
</protein>
<feature type="compositionally biased region" description="Basic and acidic residues" evidence="1">
    <location>
        <begin position="13"/>
        <end position="28"/>
    </location>
</feature>
<dbReference type="CDD" id="cd02619">
    <property type="entry name" value="Peptidase_C1"/>
    <property type="match status" value="1"/>
</dbReference>
<sequence length="647" mass="71536">MHTTPDPMVAGHSGDREPSPVTPGDRHGPRGIMRMARPDALDFRDRLFAPNISVAPKARLFPGICLPIKHQGETNACTGFALSTVVEHLLKISQRESQIEVSPFMLYSMARRYDEFPGSSQDEGSSLRGALKGWFKHGVCSHALWGPRLDMPNVPNDPSEDWWLDAVKRPLGAYYRVAPDNISDMHAALNEVGILFASAGCHAGWDDGFDLAPRAERPTSCRGIWTIPLQGGKAAHPGHAFAIVGYDEDGFLVHNSWGTEWGTHGYAILTYDDWLANAMDCWVGQLGVVTQEHRAISRASTLRTDDEGKVQLAASQVLRDRELSPFILNVGNNGRLSNSGVFRTQPDDVRAMIDVHLAEARRRWGLENEPVDVCVYAHGGIVSESEASAVAARWVPRLYEQRIFPIFLMWETDFWTTVINSLEDAVKGIPRTTGGLGDSLKRWWNERLERLLARPGTLLWSEVKQNAEAISSEHDAEVGGTLLYQHFRQSVEHGRVRMHLAGHSAGAVVHSHIVQRLVKRGMQFESLSFMAPGVRVDTFEQLVRPHLLSGAVRRYQQFHLTDRAELDDGTCGPYRRSILYLVSEAFEGGSAVPLLGMQKYADRVLAGVPNVTVHASPGGLSAATTHGAFDEDEGTIRGVVDFIKGVR</sequence>
<dbReference type="SUPFAM" id="SSF54001">
    <property type="entry name" value="Cysteine proteinases"/>
    <property type="match status" value="1"/>
</dbReference>
<dbReference type="RefSeq" id="WP_251778648.1">
    <property type="nucleotide sequence ID" value="NZ_JAMKFE010000006.1"/>
</dbReference>
<organism evidence="3 4">
    <name type="scientific">Caldimonas mangrovi</name>
    <dbReference type="NCBI Taxonomy" id="2944811"/>
    <lineage>
        <taxon>Bacteria</taxon>
        <taxon>Pseudomonadati</taxon>
        <taxon>Pseudomonadota</taxon>
        <taxon>Betaproteobacteria</taxon>
        <taxon>Burkholderiales</taxon>
        <taxon>Sphaerotilaceae</taxon>
        <taxon>Caldimonas</taxon>
    </lineage>
</organism>
<dbReference type="SUPFAM" id="SSF53474">
    <property type="entry name" value="alpha/beta-Hydrolases"/>
    <property type="match status" value="1"/>
</dbReference>
<evidence type="ECO:0000313" key="3">
    <source>
        <dbReference type="EMBL" id="MCM5680220.1"/>
    </source>
</evidence>
<keyword evidence="4" id="KW-1185">Reference proteome</keyword>
<dbReference type="Pfam" id="PF00112">
    <property type="entry name" value="Peptidase_C1"/>
    <property type="match status" value="1"/>
</dbReference>
<feature type="domain" description="Peptidase C1A papain C-terminal" evidence="2">
    <location>
        <begin position="236"/>
        <end position="270"/>
    </location>
</feature>
<reference evidence="3" key="1">
    <citation type="submission" date="2022-05" db="EMBL/GenBank/DDBJ databases">
        <title>Schlegelella sp. nov., isolated from mangrove soil.</title>
        <authorList>
            <person name="Liu Y."/>
            <person name="Ge X."/>
            <person name="Liu W."/>
        </authorList>
    </citation>
    <scope>NUCLEOTIDE SEQUENCE</scope>
    <source>
        <strain evidence="3">S2-27</strain>
    </source>
</reference>
<comment type="caution">
    <text evidence="3">The sequence shown here is derived from an EMBL/GenBank/DDBJ whole genome shotgun (WGS) entry which is preliminary data.</text>
</comment>
<dbReference type="InterPro" id="IPR029058">
    <property type="entry name" value="AB_hydrolase_fold"/>
</dbReference>
<evidence type="ECO:0000259" key="2">
    <source>
        <dbReference type="Pfam" id="PF00112"/>
    </source>
</evidence>
<dbReference type="Proteomes" id="UP001165541">
    <property type="component" value="Unassembled WGS sequence"/>
</dbReference>
<dbReference type="Gene3D" id="3.90.70.10">
    <property type="entry name" value="Cysteine proteinases"/>
    <property type="match status" value="1"/>
</dbReference>
<gene>
    <name evidence="3" type="ORF">M8A51_11825</name>
</gene>